<proteinExistence type="predicted"/>
<organism evidence="1">
    <name type="scientific">Rhizophora mucronata</name>
    <name type="common">Asiatic mangrove</name>
    <dbReference type="NCBI Taxonomy" id="61149"/>
    <lineage>
        <taxon>Eukaryota</taxon>
        <taxon>Viridiplantae</taxon>
        <taxon>Streptophyta</taxon>
        <taxon>Embryophyta</taxon>
        <taxon>Tracheophyta</taxon>
        <taxon>Spermatophyta</taxon>
        <taxon>Magnoliopsida</taxon>
        <taxon>eudicotyledons</taxon>
        <taxon>Gunneridae</taxon>
        <taxon>Pentapetalae</taxon>
        <taxon>rosids</taxon>
        <taxon>fabids</taxon>
        <taxon>Malpighiales</taxon>
        <taxon>Rhizophoraceae</taxon>
        <taxon>Rhizophora</taxon>
    </lineage>
</organism>
<protein>
    <submittedName>
        <fullName evidence="1">Retrovirus-related Pol polyprotein from transposon TNT 1-94</fullName>
    </submittedName>
</protein>
<evidence type="ECO:0000313" key="1">
    <source>
        <dbReference type="EMBL" id="MBW87120.1"/>
    </source>
</evidence>
<name>A0A2P2J107_RHIMU</name>
<dbReference type="EMBL" id="GGEC01006637">
    <property type="protein sequence ID" value="MBW87120.1"/>
    <property type="molecule type" value="Transcribed_RNA"/>
</dbReference>
<sequence length="45" mass="5091">MSFLWKNFIFSFIATNYLDESTPENASKYVDDSSFSLVSCATEIA</sequence>
<dbReference type="AlphaFoldDB" id="A0A2P2J107"/>
<accession>A0A2P2J107</accession>
<reference evidence="1" key="1">
    <citation type="submission" date="2018-02" db="EMBL/GenBank/DDBJ databases">
        <title>Rhizophora mucronata_Transcriptome.</title>
        <authorList>
            <person name="Meera S.P."/>
            <person name="Sreeshan A."/>
            <person name="Augustine A."/>
        </authorList>
    </citation>
    <scope>NUCLEOTIDE SEQUENCE</scope>
    <source>
        <tissue evidence="1">Leaf</tissue>
    </source>
</reference>